<feature type="region of interest" description="Disordered" evidence="5">
    <location>
        <begin position="130"/>
        <end position="195"/>
    </location>
</feature>
<dbReference type="GO" id="GO:0003735">
    <property type="term" value="F:structural constituent of ribosome"/>
    <property type="evidence" value="ECO:0007669"/>
    <property type="project" value="InterPro"/>
</dbReference>
<evidence type="ECO:0000259" key="6">
    <source>
        <dbReference type="SMART" id="SM00916"/>
    </source>
</evidence>
<name>A0A8H5M698_9AGAR</name>
<keyword evidence="4" id="KW-0687">Ribonucleoprotein</keyword>
<dbReference type="InterPro" id="IPR040049">
    <property type="entry name" value="Ribosomal_mS25/mL61"/>
</dbReference>
<feature type="compositionally biased region" description="Basic and acidic residues" evidence="5">
    <location>
        <begin position="169"/>
        <end position="193"/>
    </location>
</feature>
<dbReference type="Pfam" id="PF05047">
    <property type="entry name" value="L51_S25_CI-B8"/>
    <property type="match status" value="1"/>
</dbReference>
<keyword evidence="3" id="KW-0496">Mitochondrion</keyword>
<organism evidence="7 8">
    <name type="scientific">Collybiopsis confluens</name>
    <dbReference type="NCBI Taxonomy" id="2823264"/>
    <lineage>
        <taxon>Eukaryota</taxon>
        <taxon>Fungi</taxon>
        <taxon>Dikarya</taxon>
        <taxon>Basidiomycota</taxon>
        <taxon>Agaricomycotina</taxon>
        <taxon>Agaricomycetes</taxon>
        <taxon>Agaricomycetidae</taxon>
        <taxon>Agaricales</taxon>
        <taxon>Marasmiineae</taxon>
        <taxon>Omphalotaceae</taxon>
        <taxon>Collybiopsis</taxon>
    </lineage>
</organism>
<dbReference type="InterPro" id="IPR007741">
    <property type="entry name" value="Ribosomal_mL43/mS25/NADH_DH"/>
</dbReference>
<evidence type="ECO:0000256" key="4">
    <source>
        <dbReference type="ARBA" id="ARBA00023274"/>
    </source>
</evidence>
<evidence type="ECO:0000256" key="3">
    <source>
        <dbReference type="ARBA" id="ARBA00023128"/>
    </source>
</evidence>
<proteinExistence type="predicted"/>
<keyword evidence="8" id="KW-1185">Reference proteome</keyword>
<keyword evidence="2" id="KW-0689">Ribosomal protein</keyword>
<dbReference type="GO" id="GO:0005739">
    <property type="term" value="C:mitochondrion"/>
    <property type="evidence" value="ECO:0007669"/>
    <property type="project" value="UniProtKB-SubCell"/>
</dbReference>
<dbReference type="SUPFAM" id="SSF52833">
    <property type="entry name" value="Thioredoxin-like"/>
    <property type="match status" value="1"/>
</dbReference>
<evidence type="ECO:0000256" key="5">
    <source>
        <dbReference type="SAM" id="MobiDB-lite"/>
    </source>
</evidence>
<accession>A0A8H5M698</accession>
<dbReference type="InterPro" id="IPR036249">
    <property type="entry name" value="Thioredoxin-like_sf"/>
</dbReference>
<gene>
    <name evidence="7" type="ORF">D9757_007317</name>
</gene>
<dbReference type="Proteomes" id="UP000518752">
    <property type="component" value="Unassembled WGS sequence"/>
</dbReference>
<sequence>MVKKPIGPSHLSKALKLIQQEPKLSLFGVRSLKLSYAFRNDHFGARHFVKEELPRIRYANPDLQIQVDKVFKTKEEHWKPELELELENGSVKTINMHDKWSTSITEEILNITGGDPWKHWKRKANEQNLPILPGHDRASSYTPPNRGSATYPNLQEWKNSAPARALAKQRAEKEKREKAEEADRKKKAADELKLSASELPAEVAENLRTKTELRRYYLR</sequence>
<comment type="subcellular location">
    <subcellularLocation>
        <location evidence="1">Mitochondrion</location>
    </subcellularLocation>
</comment>
<protein>
    <recommendedName>
        <fullName evidence="6">Ribosomal protein/NADH dehydrogenase domain-containing protein</fullName>
    </recommendedName>
</protein>
<dbReference type="AlphaFoldDB" id="A0A8H5M698"/>
<dbReference type="Gene3D" id="3.40.30.10">
    <property type="entry name" value="Glutaredoxin"/>
    <property type="match status" value="1"/>
</dbReference>
<dbReference type="GO" id="GO:0005840">
    <property type="term" value="C:ribosome"/>
    <property type="evidence" value="ECO:0007669"/>
    <property type="project" value="UniProtKB-KW"/>
</dbReference>
<feature type="compositionally biased region" description="Polar residues" evidence="5">
    <location>
        <begin position="139"/>
        <end position="158"/>
    </location>
</feature>
<comment type="caution">
    <text evidence="7">The sequence shown here is derived from an EMBL/GenBank/DDBJ whole genome shotgun (WGS) entry which is preliminary data.</text>
</comment>
<dbReference type="PANTHER" id="PTHR13274:SF2">
    <property type="entry name" value="SMALL RIBOSOMAL SUBUNIT PROTEIN MS25"/>
    <property type="match status" value="1"/>
</dbReference>
<evidence type="ECO:0000313" key="8">
    <source>
        <dbReference type="Proteomes" id="UP000518752"/>
    </source>
</evidence>
<dbReference type="EMBL" id="JAACJN010000050">
    <property type="protein sequence ID" value="KAF5382835.1"/>
    <property type="molecule type" value="Genomic_DNA"/>
</dbReference>
<evidence type="ECO:0000313" key="7">
    <source>
        <dbReference type="EMBL" id="KAF5382835.1"/>
    </source>
</evidence>
<dbReference type="OrthoDB" id="1696305at2759"/>
<feature type="domain" description="Ribosomal protein/NADH dehydrogenase" evidence="6">
    <location>
        <begin position="37"/>
        <end position="115"/>
    </location>
</feature>
<evidence type="ECO:0000256" key="2">
    <source>
        <dbReference type="ARBA" id="ARBA00022980"/>
    </source>
</evidence>
<dbReference type="GO" id="GO:1990904">
    <property type="term" value="C:ribonucleoprotein complex"/>
    <property type="evidence" value="ECO:0007669"/>
    <property type="project" value="UniProtKB-KW"/>
</dbReference>
<dbReference type="PANTHER" id="PTHR13274">
    <property type="entry name" value="MITOCHONDRIAL RIBOSOMAL PROTEIN S25"/>
    <property type="match status" value="1"/>
</dbReference>
<dbReference type="SMART" id="SM00916">
    <property type="entry name" value="L51_S25_CI-B8"/>
    <property type="match status" value="1"/>
</dbReference>
<reference evidence="7 8" key="1">
    <citation type="journal article" date="2020" name="ISME J.">
        <title>Uncovering the hidden diversity of litter-decomposition mechanisms in mushroom-forming fungi.</title>
        <authorList>
            <person name="Floudas D."/>
            <person name="Bentzer J."/>
            <person name="Ahren D."/>
            <person name="Johansson T."/>
            <person name="Persson P."/>
            <person name="Tunlid A."/>
        </authorList>
    </citation>
    <scope>NUCLEOTIDE SEQUENCE [LARGE SCALE GENOMIC DNA]</scope>
    <source>
        <strain evidence="7 8">CBS 406.79</strain>
    </source>
</reference>
<evidence type="ECO:0000256" key="1">
    <source>
        <dbReference type="ARBA" id="ARBA00004173"/>
    </source>
</evidence>